<dbReference type="EMBL" id="CP018906">
    <property type="protein sequence ID" value="AQW21777.1"/>
    <property type="molecule type" value="Genomic_DNA"/>
</dbReference>
<feature type="transmembrane region" description="Helical" evidence="9">
    <location>
        <begin position="30"/>
        <end position="54"/>
    </location>
</feature>
<dbReference type="GO" id="GO:0005886">
    <property type="term" value="C:plasma membrane"/>
    <property type="evidence" value="ECO:0007669"/>
    <property type="project" value="UniProtKB-SubCell"/>
</dbReference>
<dbReference type="PANTHER" id="PTHR32502:SF4">
    <property type="entry name" value="PTS SYSTEM MANNOSE-SPECIFIC EIIC COMPONENT"/>
    <property type="match status" value="1"/>
</dbReference>
<keyword evidence="11" id="KW-1185">Reference proteome</keyword>
<keyword evidence="2" id="KW-0813">Transport</keyword>
<keyword evidence="7 9" id="KW-1133">Transmembrane helix</keyword>
<feature type="transmembrane region" description="Helical" evidence="9">
    <location>
        <begin position="61"/>
        <end position="83"/>
    </location>
</feature>
<organism evidence="10 11">
    <name type="scientific">Lentilactobacillus curieae</name>
    <dbReference type="NCBI Taxonomy" id="1138822"/>
    <lineage>
        <taxon>Bacteria</taxon>
        <taxon>Bacillati</taxon>
        <taxon>Bacillota</taxon>
        <taxon>Bacilli</taxon>
        <taxon>Lactobacillales</taxon>
        <taxon>Lactobacillaceae</taxon>
        <taxon>Lentilactobacillus</taxon>
    </lineage>
</organism>
<evidence type="ECO:0000256" key="2">
    <source>
        <dbReference type="ARBA" id="ARBA00022448"/>
    </source>
</evidence>
<dbReference type="Proteomes" id="UP000030361">
    <property type="component" value="Chromosome"/>
</dbReference>
<reference evidence="10 11" key="1">
    <citation type="journal article" date="2015" name="Genome Announc.">
        <title>Genome Sequence of Lactobacillus curieae CCTCC M 2011381T, a Novel Producer of Gamma-aminobutyric Acid.</title>
        <authorList>
            <person name="Wang Y."/>
            <person name="Wang Y."/>
            <person name="Lang C."/>
            <person name="Wei D."/>
            <person name="Xu P."/>
            <person name="Xie J."/>
        </authorList>
    </citation>
    <scope>NUCLEOTIDE SEQUENCE [LARGE SCALE GENOMIC DNA]</scope>
    <source>
        <strain evidence="10 11">CCTCC M 2011381</strain>
    </source>
</reference>
<evidence type="ECO:0000256" key="3">
    <source>
        <dbReference type="ARBA" id="ARBA00022475"/>
    </source>
</evidence>
<keyword evidence="4" id="KW-0762">Sugar transport</keyword>
<evidence type="ECO:0000313" key="10">
    <source>
        <dbReference type="EMBL" id="AQW21777.1"/>
    </source>
</evidence>
<dbReference type="RefSeq" id="WP_052127795.1">
    <property type="nucleotide sequence ID" value="NZ_CP018906.1"/>
</dbReference>
<evidence type="ECO:0000313" key="11">
    <source>
        <dbReference type="Proteomes" id="UP000030361"/>
    </source>
</evidence>
<keyword evidence="8 9" id="KW-0472">Membrane</keyword>
<dbReference type="OrthoDB" id="7058816at2"/>
<dbReference type="AlphaFoldDB" id="A0A1S6QJH4"/>
<keyword evidence="3" id="KW-1003">Cell membrane</keyword>
<keyword evidence="5" id="KW-0598">Phosphotransferase system</keyword>
<dbReference type="GO" id="GO:0009401">
    <property type="term" value="P:phosphoenolpyruvate-dependent sugar phosphotransferase system"/>
    <property type="evidence" value="ECO:0007669"/>
    <property type="project" value="UniProtKB-KW"/>
</dbReference>
<dbReference type="PROSITE" id="PS51106">
    <property type="entry name" value="PTS_EIIC_TYPE_4"/>
    <property type="match status" value="1"/>
</dbReference>
<dbReference type="Pfam" id="PF03609">
    <property type="entry name" value="EII-Sor"/>
    <property type="match status" value="1"/>
</dbReference>
<protein>
    <recommendedName>
        <fullName evidence="12">PTS system, mannose-specific IIC component</fullName>
    </recommendedName>
</protein>
<gene>
    <name evidence="10" type="ORF">PL11_007550</name>
</gene>
<keyword evidence="6 9" id="KW-0812">Transmembrane</keyword>
<dbReference type="KEGG" id="lcu:PL11_007550"/>
<dbReference type="InterPro" id="IPR004700">
    <property type="entry name" value="PTS_IIC_man"/>
</dbReference>
<evidence type="ECO:0000256" key="8">
    <source>
        <dbReference type="ARBA" id="ARBA00023136"/>
    </source>
</evidence>
<evidence type="ECO:0000256" key="6">
    <source>
        <dbReference type="ARBA" id="ARBA00022692"/>
    </source>
</evidence>
<name>A0A1S6QJH4_9LACO</name>
<evidence type="ECO:0008006" key="12">
    <source>
        <dbReference type="Google" id="ProtNLM"/>
    </source>
</evidence>
<evidence type="ECO:0000256" key="9">
    <source>
        <dbReference type="SAM" id="Phobius"/>
    </source>
</evidence>
<evidence type="ECO:0000256" key="5">
    <source>
        <dbReference type="ARBA" id="ARBA00022683"/>
    </source>
</evidence>
<dbReference type="PANTHER" id="PTHR32502">
    <property type="entry name" value="N-ACETYLGALACTOSAMINE PERMEASE II COMPONENT-RELATED"/>
    <property type="match status" value="1"/>
</dbReference>
<feature type="transmembrane region" description="Helical" evidence="9">
    <location>
        <begin position="89"/>
        <end position="110"/>
    </location>
</feature>
<proteinExistence type="predicted"/>
<feature type="transmembrane region" description="Helical" evidence="9">
    <location>
        <begin position="180"/>
        <end position="199"/>
    </location>
</feature>
<feature type="transmembrane region" description="Helical" evidence="9">
    <location>
        <begin position="205"/>
        <end position="238"/>
    </location>
</feature>
<evidence type="ECO:0000256" key="7">
    <source>
        <dbReference type="ARBA" id="ARBA00022989"/>
    </source>
</evidence>
<evidence type="ECO:0000256" key="1">
    <source>
        <dbReference type="ARBA" id="ARBA00004651"/>
    </source>
</evidence>
<accession>A0A1S6QJH4</accession>
<evidence type="ECO:0000256" key="4">
    <source>
        <dbReference type="ARBA" id="ARBA00022597"/>
    </source>
</evidence>
<comment type="subcellular location">
    <subcellularLocation>
        <location evidence="1">Cell membrane</location>
        <topology evidence="1">Multi-pass membrane protein</topology>
    </subcellularLocation>
</comment>
<sequence>MNLLTNCLILIVAFFSGIDGILDEWQFHQPIVTCTLTGLIYGDLNTGILIGAALQVITIGWMNLASVVAPDIAFAGVTGGIMVCGPAQLTVSQGVIIAILASVVGQWLTVRSRKVAVNFVHQADQAALDGKLSLISSLHIKSMTIQGLRVLLPTVLVLLISVKPVGDVFRLIPKTINHGLDIAASILAIVGFSIIVTTVETKSLWIWFAGGFVLAAFLKLSLVAVILIGIFLTAIYLVIEAKRQNKQPDDPFGDDLDDL</sequence>
<dbReference type="InterPro" id="IPR050303">
    <property type="entry name" value="GatZ_KbaZ_carbometab"/>
</dbReference>